<evidence type="ECO:0000256" key="2">
    <source>
        <dbReference type="ARBA" id="ARBA00022730"/>
    </source>
</evidence>
<accession>A0A0G0L3L9</accession>
<evidence type="ECO:0000256" key="7">
    <source>
        <dbReference type="HAMAP-Rule" id="MF_00360"/>
    </source>
</evidence>
<comment type="caution">
    <text evidence="8">The sequence shown here is derived from an EMBL/GenBank/DDBJ whole genome shotgun (WGS) entry which is preliminary data.</text>
</comment>
<protein>
    <recommendedName>
        <fullName evidence="6 7">Small ribosomal subunit protein bS6</fullName>
    </recommendedName>
</protein>
<dbReference type="EMBL" id="LBVO01000067">
    <property type="protein sequence ID" value="KKQ86578.1"/>
    <property type="molecule type" value="Genomic_DNA"/>
</dbReference>
<dbReference type="InterPro" id="IPR014717">
    <property type="entry name" value="Transl_elong_EF1B/ribsomal_bS6"/>
</dbReference>
<proteinExistence type="inferred from homology"/>
<dbReference type="InterPro" id="IPR000529">
    <property type="entry name" value="Ribosomal_bS6"/>
</dbReference>
<dbReference type="HAMAP" id="MF_00360">
    <property type="entry name" value="Ribosomal_bS6"/>
    <property type="match status" value="1"/>
</dbReference>
<dbReference type="InterPro" id="IPR035980">
    <property type="entry name" value="Ribosomal_bS6_sf"/>
</dbReference>
<dbReference type="CDD" id="cd00473">
    <property type="entry name" value="bS6"/>
    <property type="match status" value="1"/>
</dbReference>
<evidence type="ECO:0000256" key="1">
    <source>
        <dbReference type="ARBA" id="ARBA00009512"/>
    </source>
</evidence>
<dbReference type="PANTHER" id="PTHR21011">
    <property type="entry name" value="MITOCHONDRIAL 28S RIBOSOMAL PROTEIN S6"/>
    <property type="match status" value="1"/>
</dbReference>
<dbReference type="NCBIfam" id="TIGR00166">
    <property type="entry name" value="S6"/>
    <property type="match status" value="1"/>
</dbReference>
<dbReference type="GO" id="GO:0005840">
    <property type="term" value="C:ribosome"/>
    <property type="evidence" value="ECO:0007669"/>
    <property type="project" value="UniProtKB-KW"/>
</dbReference>
<evidence type="ECO:0000256" key="4">
    <source>
        <dbReference type="ARBA" id="ARBA00022980"/>
    </source>
</evidence>
<dbReference type="AlphaFoldDB" id="A0A0G0L3L9"/>
<dbReference type="Gene3D" id="3.30.70.60">
    <property type="match status" value="1"/>
</dbReference>
<keyword evidence="2 7" id="KW-0699">rRNA-binding</keyword>
<evidence type="ECO:0000256" key="5">
    <source>
        <dbReference type="ARBA" id="ARBA00023274"/>
    </source>
</evidence>
<dbReference type="GO" id="GO:0006412">
    <property type="term" value="P:translation"/>
    <property type="evidence" value="ECO:0007669"/>
    <property type="project" value="UniProtKB-UniRule"/>
</dbReference>
<keyword evidence="4 7" id="KW-0689">Ribosomal protein</keyword>
<gene>
    <name evidence="7" type="primary">rpsF</name>
    <name evidence="8" type="ORF">UT11_C0067G0005</name>
</gene>
<sequence>MKNYEITFLVPGNLSAEESDKVLEEVKNYIKDAGGVITNEKRWGSRRLAYTIKKQEQGYYYTLNFDIAGDQLGKLDKMLRLHKIILRHLVTETYKKTGTINLNYHHV</sequence>
<dbReference type="GO" id="GO:0070181">
    <property type="term" value="F:small ribosomal subunit rRNA binding"/>
    <property type="evidence" value="ECO:0007669"/>
    <property type="project" value="TreeGrafter"/>
</dbReference>
<evidence type="ECO:0000313" key="8">
    <source>
        <dbReference type="EMBL" id="KKQ86578.1"/>
    </source>
</evidence>
<evidence type="ECO:0000313" key="9">
    <source>
        <dbReference type="Proteomes" id="UP000033934"/>
    </source>
</evidence>
<dbReference type="GO" id="GO:0005737">
    <property type="term" value="C:cytoplasm"/>
    <property type="evidence" value="ECO:0007669"/>
    <property type="project" value="UniProtKB-ARBA"/>
</dbReference>
<keyword evidence="3 7" id="KW-0694">RNA-binding</keyword>
<dbReference type="Pfam" id="PF01250">
    <property type="entry name" value="Ribosomal_S6"/>
    <property type="match status" value="1"/>
</dbReference>
<dbReference type="PROSITE" id="PS01048">
    <property type="entry name" value="RIBOSOMAL_S6"/>
    <property type="match status" value="1"/>
</dbReference>
<comment type="function">
    <text evidence="7">Binds together with bS18 to 16S ribosomal RNA.</text>
</comment>
<name>A0A0G0L3L9_9BACT</name>
<dbReference type="SUPFAM" id="SSF54995">
    <property type="entry name" value="Ribosomal protein S6"/>
    <property type="match status" value="1"/>
</dbReference>
<evidence type="ECO:0000256" key="6">
    <source>
        <dbReference type="ARBA" id="ARBA00035294"/>
    </source>
</evidence>
<organism evidence="8 9">
    <name type="scientific">Berkelbacteria bacterium GW2011_GWA2_38_9</name>
    <dbReference type="NCBI Taxonomy" id="1618334"/>
    <lineage>
        <taxon>Bacteria</taxon>
        <taxon>Candidatus Berkelbacteria</taxon>
    </lineage>
</organism>
<dbReference type="Proteomes" id="UP000033934">
    <property type="component" value="Unassembled WGS sequence"/>
</dbReference>
<comment type="similarity">
    <text evidence="1 7">Belongs to the bacterial ribosomal protein bS6 family.</text>
</comment>
<dbReference type="GO" id="GO:1990904">
    <property type="term" value="C:ribonucleoprotein complex"/>
    <property type="evidence" value="ECO:0007669"/>
    <property type="project" value="UniProtKB-KW"/>
</dbReference>
<dbReference type="PANTHER" id="PTHR21011:SF1">
    <property type="entry name" value="SMALL RIBOSOMAL SUBUNIT PROTEIN BS6M"/>
    <property type="match status" value="1"/>
</dbReference>
<evidence type="ECO:0000256" key="3">
    <source>
        <dbReference type="ARBA" id="ARBA00022884"/>
    </source>
</evidence>
<reference evidence="8 9" key="1">
    <citation type="journal article" date="2015" name="Nature">
        <title>rRNA introns, odd ribosomes, and small enigmatic genomes across a large radiation of phyla.</title>
        <authorList>
            <person name="Brown C.T."/>
            <person name="Hug L.A."/>
            <person name="Thomas B.C."/>
            <person name="Sharon I."/>
            <person name="Castelle C.J."/>
            <person name="Singh A."/>
            <person name="Wilkins M.J."/>
            <person name="Williams K.H."/>
            <person name="Banfield J.F."/>
        </authorList>
    </citation>
    <scope>NUCLEOTIDE SEQUENCE [LARGE SCALE GENOMIC DNA]</scope>
</reference>
<dbReference type="InterPro" id="IPR020815">
    <property type="entry name" value="Ribosomal_bS6_CS"/>
</dbReference>
<dbReference type="InterPro" id="IPR020814">
    <property type="entry name" value="Ribosomal_S6_plastid/chlpt"/>
</dbReference>
<dbReference type="GO" id="GO:0003735">
    <property type="term" value="F:structural constituent of ribosome"/>
    <property type="evidence" value="ECO:0007669"/>
    <property type="project" value="InterPro"/>
</dbReference>
<keyword evidence="5 7" id="KW-0687">Ribonucleoprotein</keyword>